<dbReference type="OrthoDB" id="7030887at2"/>
<dbReference type="AlphaFoldDB" id="A0A1I5PG36"/>
<evidence type="ECO:0000313" key="2">
    <source>
        <dbReference type="EMBL" id="SFP33054.1"/>
    </source>
</evidence>
<organism evidence="2 3">
    <name type="scientific">Ectopseudomonas composti</name>
    <dbReference type="NCBI Taxonomy" id="658457"/>
    <lineage>
        <taxon>Bacteria</taxon>
        <taxon>Pseudomonadati</taxon>
        <taxon>Pseudomonadota</taxon>
        <taxon>Gammaproteobacteria</taxon>
        <taxon>Pseudomonadales</taxon>
        <taxon>Pseudomonadaceae</taxon>
        <taxon>Ectopseudomonas</taxon>
    </lineage>
</organism>
<reference evidence="2 3" key="1">
    <citation type="submission" date="2016-10" db="EMBL/GenBank/DDBJ databases">
        <authorList>
            <person name="de Groot N.N."/>
        </authorList>
    </citation>
    <scope>NUCLEOTIDE SEQUENCE [LARGE SCALE GENOMIC DNA]</scope>
    <source>
        <strain evidence="2 3">CCUG 59231</strain>
    </source>
</reference>
<feature type="transmembrane region" description="Helical" evidence="1">
    <location>
        <begin position="264"/>
        <end position="297"/>
    </location>
</feature>
<feature type="transmembrane region" description="Helical" evidence="1">
    <location>
        <begin position="361"/>
        <end position="382"/>
    </location>
</feature>
<proteinExistence type="predicted"/>
<keyword evidence="1" id="KW-1133">Transmembrane helix</keyword>
<dbReference type="Proteomes" id="UP000182400">
    <property type="component" value="Unassembled WGS sequence"/>
</dbReference>
<feature type="transmembrane region" description="Helical" evidence="1">
    <location>
        <begin position="167"/>
        <end position="184"/>
    </location>
</feature>
<feature type="transmembrane region" description="Helical" evidence="1">
    <location>
        <begin position="37"/>
        <end position="58"/>
    </location>
</feature>
<evidence type="ECO:0000313" key="3">
    <source>
        <dbReference type="Proteomes" id="UP000182400"/>
    </source>
</evidence>
<feature type="transmembrane region" description="Helical" evidence="1">
    <location>
        <begin position="335"/>
        <end position="355"/>
    </location>
</feature>
<gene>
    <name evidence="2" type="ORF">SAMN05216601_10963</name>
</gene>
<accession>A0A1I5PG36</accession>
<feature type="transmembrane region" description="Helical" evidence="1">
    <location>
        <begin position="79"/>
        <end position="99"/>
    </location>
</feature>
<evidence type="ECO:0008006" key="4">
    <source>
        <dbReference type="Google" id="ProtNLM"/>
    </source>
</evidence>
<feature type="transmembrane region" description="Helical" evidence="1">
    <location>
        <begin position="218"/>
        <end position="243"/>
    </location>
</feature>
<sequence length="387" mass="42364">MRDWFYLVFAAAGVGVAALKGFLYAHVLGEVEYAAVGYYLLVLGFGGLVIGSGVMLRAHTELPVMDRAQRVAFIAQGRGVGFIFWLGLGVPSLLIGSFFWEFSLFSLTLLQVFIMFLFTLDVVARKSDGDFIGYARSVFARNFLLLVGGVSVACATGSARLSILSEVLCGLLACGNIVVNWILNFKLPTKPYLKKSLRFVPVSLLGGVGQYIDRLCASVLLTLTAFSVYSYLSLLMVGALAVQQIVNTKVITLLSVRCAESPRLAYLYLLRVSAFVFFVSFVLMLCAAYALFFSWFAASWVNVGPVIVFLFVVGSAFKAAEFFSSFLVVMHRKKLLALIQLASVLGYALLAVMSYSAGFEAFVSFMVIGMAIYTFTLMLVSWRISLV</sequence>
<evidence type="ECO:0000256" key="1">
    <source>
        <dbReference type="SAM" id="Phobius"/>
    </source>
</evidence>
<feature type="transmembrane region" description="Helical" evidence="1">
    <location>
        <begin position="143"/>
        <end position="161"/>
    </location>
</feature>
<keyword evidence="1" id="KW-0812">Transmembrane</keyword>
<feature type="transmembrane region" description="Helical" evidence="1">
    <location>
        <begin position="5"/>
        <end position="25"/>
    </location>
</feature>
<name>A0A1I5PG36_9GAMM</name>
<keyword evidence="1" id="KW-0472">Membrane</keyword>
<dbReference type="RefSeq" id="WP_074940163.1">
    <property type="nucleotide sequence ID" value="NZ_FOWP01000009.1"/>
</dbReference>
<feature type="transmembrane region" description="Helical" evidence="1">
    <location>
        <begin position="303"/>
        <end position="323"/>
    </location>
</feature>
<dbReference type="STRING" id="658457.SAMN05216601_10963"/>
<dbReference type="EMBL" id="FOWP01000009">
    <property type="protein sequence ID" value="SFP33054.1"/>
    <property type="molecule type" value="Genomic_DNA"/>
</dbReference>
<feature type="transmembrane region" description="Helical" evidence="1">
    <location>
        <begin position="196"/>
        <end position="212"/>
    </location>
</feature>
<protein>
    <recommendedName>
        <fullName evidence="4">Membrane protein involved in the export of O-antigen and teichoic acid</fullName>
    </recommendedName>
</protein>
<feature type="transmembrane region" description="Helical" evidence="1">
    <location>
        <begin position="105"/>
        <end position="123"/>
    </location>
</feature>